<dbReference type="GeneID" id="59284989"/>
<dbReference type="RefSeq" id="XP_037168113.1">
    <property type="nucleotide sequence ID" value="XM_037305248.1"/>
</dbReference>
<gene>
    <name evidence="1" type="ORF">HO173_003321</name>
</gene>
<dbReference type="Proteomes" id="UP000578531">
    <property type="component" value="Unassembled WGS sequence"/>
</dbReference>
<accession>A0A8H6L7S6</accession>
<evidence type="ECO:0000313" key="2">
    <source>
        <dbReference type="Proteomes" id="UP000578531"/>
    </source>
</evidence>
<keyword evidence="2" id="KW-1185">Reference proteome</keyword>
<dbReference type="EMBL" id="JACCJC010000008">
    <property type="protein sequence ID" value="KAF6238814.1"/>
    <property type="molecule type" value="Genomic_DNA"/>
</dbReference>
<dbReference type="AlphaFoldDB" id="A0A8H6L7S6"/>
<protein>
    <submittedName>
        <fullName evidence="1">Uncharacterized protein</fullName>
    </submittedName>
</protein>
<reference evidence="1 2" key="1">
    <citation type="journal article" date="2020" name="Genomics">
        <title>Complete, high-quality genomes from long-read metagenomic sequencing of two wolf lichen thalli reveals enigmatic genome architecture.</title>
        <authorList>
            <person name="McKenzie S.K."/>
            <person name="Walston R.F."/>
            <person name="Allen J.L."/>
        </authorList>
    </citation>
    <scope>NUCLEOTIDE SEQUENCE [LARGE SCALE GENOMIC DNA]</scope>
    <source>
        <strain evidence="1">WasteWater2</strain>
    </source>
</reference>
<sequence length="113" mass="13585">MRLIKSDNSPGVHLLLEKHSQTYIKQRTCCISIHERTAKVNNNELSGRGNPVIFPVMMPHRHREKWRRADLFKLERVMADSLWQFQKGQVVVKRRIRSNIIFLTIESEVWWYR</sequence>
<organism evidence="1 2">
    <name type="scientific">Letharia columbiana</name>
    <dbReference type="NCBI Taxonomy" id="112416"/>
    <lineage>
        <taxon>Eukaryota</taxon>
        <taxon>Fungi</taxon>
        <taxon>Dikarya</taxon>
        <taxon>Ascomycota</taxon>
        <taxon>Pezizomycotina</taxon>
        <taxon>Lecanoromycetes</taxon>
        <taxon>OSLEUM clade</taxon>
        <taxon>Lecanoromycetidae</taxon>
        <taxon>Lecanorales</taxon>
        <taxon>Lecanorineae</taxon>
        <taxon>Parmeliaceae</taxon>
        <taxon>Letharia</taxon>
    </lineage>
</organism>
<comment type="caution">
    <text evidence="1">The sequence shown here is derived from an EMBL/GenBank/DDBJ whole genome shotgun (WGS) entry which is preliminary data.</text>
</comment>
<evidence type="ECO:0000313" key="1">
    <source>
        <dbReference type="EMBL" id="KAF6238814.1"/>
    </source>
</evidence>
<name>A0A8H6L7S6_9LECA</name>
<proteinExistence type="predicted"/>